<reference evidence="2" key="1">
    <citation type="submission" date="2016-10" db="EMBL/GenBank/DDBJ databases">
        <authorList>
            <person name="Varghese N."/>
            <person name="Submissions S."/>
        </authorList>
    </citation>
    <scope>NUCLEOTIDE SEQUENCE [LARGE SCALE GENOMIC DNA]</scope>
    <source>
        <strain evidence="2">BS3775</strain>
    </source>
</reference>
<protein>
    <recommendedName>
        <fullName evidence="3">Theronine dehydrogenase</fullName>
    </recommendedName>
</protein>
<evidence type="ECO:0008006" key="3">
    <source>
        <dbReference type="Google" id="ProtNLM"/>
    </source>
</evidence>
<evidence type="ECO:0000313" key="1">
    <source>
        <dbReference type="EMBL" id="SDQ03600.1"/>
    </source>
</evidence>
<organism evidence="1 2">
    <name type="scientific">Pseudomonas moorei</name>
    <dbReference type="NCBI Taxonomy" id="395599"/>
    <lineage>
        <taxon>Bacteria</taxon>
        <taxon>Pseudomonadati</taxon>
        <taxon>Pseudomonadota</taxon>
        <taxon>Gammaproteobacteria</taxon>
        <taxon>Pseudomonadales</taxon>
        <taxon>Pseudomonadaceae</taxon>
        <taxon>Pseudomonas</taxon>
    </lineage>
</organism>
<name>A0A1H0XKZ0_9PSED</name>
<sequence>MAASAQQVAPPMWRYSLRWCLPHLPCPGEFELLVIEAPAGQKLPEEMRKAWEARPEGYGVCLDFPASQAVKRWSAEAKGKVRRKNLERRIEKQAPLFADELIARELAQRPTYFEGK</sequence>
<proteinExistence type="predicted"/>
<dbReference type="AlphaFoldDB" id="A0A1H0XKZ0"/>
<gene>
    <name evidence="1" type="ORF">SAMN04490195_0084</name>
</gene>
<keyword evidence="2" id="KW-1185">Reference proteome</keyword>
<dbReference type="EMBL" id="FNKJ01000001">
    <property type="protein sequence ID" value="SDQ03600.1"/>
    <property type="molecule type" value="Genomic_DNA"/>
</dbReference>
<evidence type="ECO:0000313" key="2">
    <source>
        <dbReference type="Proteomes" id="UP000199570"/>
    </source>
</evidence>
<accession>A0A1H0XKZ0</accession>
<dbReference type="Proteomes" id="UP000199570">
    <property type="component" value="Unassembled WGS sequence"/>
</dbReference>